<evidence type="ECO:0000313" key="3">
    <source>
        <dbReference type="Proteomes" id="UP001500751"/>
    </source>
</evidence>
<feature type="region of interest" description="Disordered" evidence="1">
    <location>
        <begin position="1"/>
        <end position="70"/>
    </location>
</feature>
<organism evidence="2 3">
    <name type="scientific">Catenulispora yoronensis</name>
    <dbReference type="NCBI Taxonomy" id="450799"/>
    <lineage>
        <taxon>Bacteria</taxon>
        <taxon>Bacillati</taxon>
        <taxon>Actinomycetota</taxon>
        <taxon>Actinomycetes</taxon>
        <taxon>Catenulisporales</taxon>
        <taxon>Catenulisporaceae</taxon>
        <taxon>Catenulispora</taxon>
    </lineage>
</organism>
<dbReference type="EMBL" id="BAAAQN010000005">
    <property type="protein sequence ID" value="GAA2017159.1"/>
    <property type="molecule type" value="Genomic_DNA"/>
</dbReference>
<evidence type="ECO:0000256" key="1">
    <source>
        <dbReference type="SAM" id="MobiDB-lite"/>
    </source>
</evidence>
<comment type="caution">
    <text evidence="2">The sequence shown here is derived from an EMBL/GenBank/DDBJ whole genome shotgun (WGS) entry which is preliminary data.</text>
</comment>
<feature type="compositionally biased region" description="Basic and acidic residues" evidence="1">
    <location>
        <begin position="59"/>
        <end position="70"/>
    </location>
</feature>
<accession>A0ABP5F7B1</accession>
<proteinExistence type="predicted"/>
<name>A0ABP5F7B1_9ACTN</name>
<dbReference type="Proteomes" id="UP001500751">
    <property type="component" value="Unassembled WGS sequence"/>
</dbReference>
<keyword evidence="3" id="KW-1185">Reference proteome</keyword>
<protein>
    <submittedName>
        <fullName evidence="2">Uncharacterized protein</fullName>
    </submittedName>
</protein>
<evidence type="ECO:0000313" key="2">
    <source>
        <dbReference type="EMBL" id="GAA2017159.1"/>
    </source>
</evidence>
<feature type="compositionally biased region" description="Polar residues" evidence="1">
    <location>
        <begin position="45"/>
        <end position="56"/>
    </location>
</feature>
<reference evidence="3" key="1">
    <citation type="journal article" date="2019" name="Int. J. Syst. Evol. Microbiol.">
        <title>The Global Catalogue of Microorganisms (GCM) 10K type strain sequencing project: providing services to taxonomists for standard genome sequencing and annotation.</title>
        <authorList>
            <consortium name="The Broad Institute Genomics Platform"/>
            <consortium name="The Broad Institute Genome Sequencing Center for Infectious Disease"/>
            <person name="Wu L."/>
            <person name="Ma J."/>
        </authorList>
    </citation>
    <scope>NUCLEOTIDE SEQUENCE [LARGE SCALE GENOMIC DNA]</scope>
    <source>
        <strain evidence="3">JCM 16014</strain>
    </source>
</reference>
<gene>
    <name evidence="2" type="ORF">GCM10009839_11140</name>
</gene>
<feature type="compositionally biased region" description="Low complexity" evidence="1">
    <location>
        <begin position="11"/>
        <end position="24"/>
    </location>
</feature>
<sequence length="70" mass="7196">MLGDAGQETLDGGAAHDAQGAQAHYAEDDAAPDRSSFPIGPVGPFSSTHGTITSPQVGEHQDMVRRFSGS</sequence>